<accession>D9CIW6</accession>
<name>D9CIW6_VOLCA</name>
<organism evidence="1">
    <name type="scientific">Volvox carteri f. nagariensis</name>
    <dbReference type="NCBI Taxonomy" id="3068"/>
    <lineage>
        <taxon>Eukaryota</taxon>
        <taxon>Viridiplantae</taxon>
        <taxon>Chlorophyta</taxon>
        <taxon>core chlorophytes</taxon>
        <taxon>Chlorophyceae</taxon>
        <taxon>CS clade</taxon>
        <taxon>Chlamydomonadales</taxon>
        <taxon>Volvocaceae</taxon>
        <taxon>Volvox</taxon>
    </lineage>
</organism>
<reference evidence="1" key="1">
    <citation type="journal article" date="2010" name="Science">
        <title>Evolution of an expanded sex-determining locus in Volvox.</title>
        <authorList>
            <person name="Ferris P."/>
            <person name="Olson B.J."/>
            <person name="De Hoff P.L."/>
            <person name="Douglass S."/>
            <person name="Casero D."/>
            <person name="Prochnik S."/>
            <person name="Geng S."/>
            <person name="Rai R."/>
            <person name="Grimwood J."/>
            <person name="Schmutz J."/>
            <person name="Nishii I."/>
            <person name="Hamaji T."/>
            <person name="Nozaki H."/>
            <person name="Pellegrini M."/>
            <person name="Umen J.G."/>
        </authorList>
    </citation>
    <scope>NUCLEOTIDE SEQUENCE</scope>
    <source>
        <strain evidence="1">Eve</strain>
    </source>
</reference>
<evidence type="ECO:0000313" key="1">
    <source>
        <dbReference type="EMBL" id="ADI46830.1"/>
    </source>
</evidence>
<dbReference type="EMBL" id="GU784915">
    <property type="protein sequence ID" value="ADI46830.1"/>
    <property type="molecule type" value="Genomic_DNA"/>
</dbReference>
<protein>
    <submittedName>
        <fullName evidence="1">RGP1f</fullName>
    </submittedName>
</protein>
<dbReference type="PANTHER" id="PTHR12507">
    <property type="entry name" value="REDUCED GROWTH PHENOTYPE 1 RGP1, YEAST -RELATED"/>
    <property type="match status" value="1"/>
</dbReference>
<dbReference type="SUPFAM" id="SSF81296">
    <property type="entry name" value="E set domains"/>
    <property type="match status" value="1"/>
</dbReference>
<dbReference type="InterPro" id="IPR014756">
    <property type="entry name" value="Ig_E-set"/>
</dbReference>
<proteinExistence type="predicted"/>
<dbReference type="AlphaFoldDB" id="D9CIW6"/>
<gene>
    <name evidence="1" type="primary">RGP1f</name>
</gene>
<sequence>MTLLINLTLSKTVFFPGELVQVCVQLLLVKELSFQAKGSERTDPSFVHSLHCPEVPAHVADSRKCVRTIFSTESAVLISDNILPPYAIRSFHMRFRLPTVLPPTFRGSIVRFFYMINVRAVYEVQRAGKMDAVVFETTASTALTVWPNNGTAAGTPVCSANLTECRKSFVDHIHQRCDDPLGLHRVGELMDTGSRLEQDSACLSFPCTLPMTGGLPIVGNSHGGLCSTGGNDGDVSVSDYVLGLNCRIRWHELQGAGARDNMSDMESLTLVTDVSPIQAYSGMESAMLPRGVIPFGINRPFDAKLLFQPSLQTCTPSHRNYRGEDGRALLELGPGKSRVVAGSRALAAAQEPELGQQSGAGGFSPFTWSPSRGSSLFDKVYVLNVGSHPLLRVLLHAPLEVPLQPGATFGGVLDLRRPIAVGTLPLPGRLEMACYGVGVLLETEELLSPVCRRQVRSLFMDSRLCYLPILQTVEALWPLRIFLQLWKWNRSLPLKVTRGGEDTLSGTPLVVRRLHAEHHELPSDSALTAFMFTLPATATPSFSTPMVSLRWVLRLELMVGPIMNFAAVDMRMGMRPQLEQLTWSLPLRLRPPVIFTR</sequence>
<dbReference type="InterPro" id="IPR014848">
    <property type="entry name" value="Rgp1"/>
</dbReference>